<gene>
    <name evidence="2" type="ORF">E2562_034159</name>
</gene>
<comment type="caution">
    <text evidence="2">The sequence shown here is derived from an EMBL/GenBank/DDBJ whole genome shotgun (WGS) entry which is preliminary data.</text>
</comment>
<keyword evidence="3" id="KW-1185">Reference proteome</keyword>
<feature type="compositionally biased region" description="Polar residues" evidence="1">
    <location>
        <begin position="16"/>
        <end position="31"/>
    </location>
</feature>
<sequence length="146" mass="15700">MEKWIPSVDAGIRDLNQSVEGITSSVTSLETKPSAASELATPPPSGRCVAENHQGVALEGLTVQERTLVQEEDDQQKEGSYSSSDEELVISESAVTGTAGRRTIRLQGLIHNQQVLILVDPGSSSNILSKQMVAKLQLKTKETRVS</sequence>
<protein>
    <submittedName>
        <fullName evidence="2">Uncharacterized protein</fullName>
    </submittedName>
</protein>
<evidence type="ECO:0000313" key="2">
    <source>
        <dbReference type="EMBL" id="KAF0915202.1"/>
    </source>
</evidence>
<feature type="region of interest" description="Disordered" evidence="1">
    <location>
        <begin position="16"/>
        <end position="46"/>
    </location>
</feature>
<reference evidence="2 3" key="1">
    <citation type="submission" date="2019-11" db="EMBL/GenBank/DDBJ databases">
        <title>Whole genome sequence of Oryza granulata.</title>
        <authorList>
            <person name="Li W."/>
        </authorList>
    </citation>
    <scope>NUCLEOTIDE SEQUENCE [LARGE SCALE GENOMIC DNA]</scope>
    <source>
        <strain evidence="3">cv. Menghai</strain>
        <tissue evidence="2">Leaf</tissue>
    </source>
</reference>
<dbReference type="OrthoDB" id="1934862at2759"/>
<proteinExistence type="predicted"/>
<feature type="region of interest" description="Disordered" evidence="1">
    <location>
        <begin position="70"/>
        <end position="89"/>
    </location>
</feature>
<name>A0A6G1DSL2_9ORYZ</name>
<dbReference type="EMBL" id="SPHZ02000006">
    <property type="protein sequence ID" value="KAF0915202.1"/>
    <property type="molecule type" value="Genomic_DNA"/>
</dbReference>
<dbReference type="InterPro" id="IPR021109">
    <property type="entry name" value="Peptidase_aspartic_dom_sf"/>
</dbReference>
<accession>A0A6G1DSL2</accession>
<evidence type="ECO:0000313" key="3">
    <source>
        <dbReference type="Proteomes" id="UP000479710"/>
    </source>
</evidence>
<dbReference type="AlphaFoldDB" id="A0A6G1DSL2"/>
<organism evidence="2 3">
    <name type="scientific">Oryza meyeriana var. granulata</name>
    <dbReference type="NCBI Taxonomy" id="110450"/>
    <lineage>
        <taxon>Eukaryota</taxon>
        <taxon>Viridiplantae</taxon>
        <taxon>Streptophyta</taxon>
        <taxon>Embryophyta</taxon>
        <taxon>Tracheophyta</taxon>
        <taxon>Spermatophyta</taxon>
        <taxon>Magnoliopsida</taxon>
        <taxon>Liliopsida</taxon>
        <taxon>Poales</taxon>
        <taxon>Poaceae</taxon>
        <taxon>BOP clade</taxon>
        <taxon>Oryzoideae</taxon>
        <taxon>Oryzeae</taxon>
        <taxon>Oryzinae</taxon>
        <taxon>Oryza</taxon>
        <taxon>Oryza meyeriana</taxon>
    </lineage>
</organism>
<evidence type="ECO:0000256" key="1">
    <source>
        <dbReference type="SAM" id="MobiDB-lite"/>
    </source>
</evidence>
<dbReference type="Proteomes" id="UP000479710">
    <property type="component" value="Unassembled WGS sequence"/>
</dbReference>
<dbReference type="Gene3D" id="2.40.70.10">
    <property type="entry name" value="Acid Proteases"/>
    <property type="match status" value="1"/>
</dbReference>